<evidence type="ECO:0000313" key="1">
    <source>
        <dbReference type="EMBL" id="KAK2548398.1"/>
    </source>
</evidence>
<dbReference type="EMBL" id="JARQWQ010000148">
    <property type="protein sequence ID" value="KAK2548398.1"/>
    <property type="molecule type" value="Genomic_DNA"/>
</dbReference>
<comment type="caution">
    <text evidence="1">The sequence shown here is derived from an EMBL/GenBank/DDBJ whole genome shotgun (WGS) entry which is preliminary data.</text>
</comment>
<reference evidence="1" key="1">
    <citation type="journal article" date="2023" name="G3 (Bethesda)">
        <title>Whole genome assembly and annotation of the endangered Caribbean coral Acropora cervicornis.</title>
        <authorList>
            <person name="Selwyn J.D."/>
            <person name="Vollmer S.V."/>
        </authorList>
    </citation>
    <scope>NUCLEOTIDE SEQUENCE</scope>
    <source>
        <strain evidence="1">K2</strain>
    </source>
</reference>
<dbReference type="Proteomes" id="UP001249851">
    <property type="component" value="Unassembled WGS sequence"/>
</dbReference>
<accession>A0AAD9PT39</accession>
<sequence>MSDEEADGAPVQNAAAHFSGNIMNFERPKFTARQENRLEALKAFKKKCGYIFKGSLVNISEERKCILVQDWLGPEGQKIYDSLD</sequence>
<reference evidence="1" key="2">
    <citation type="journal article" date="2023" name="Science">
        <title>Genomic signatures of disease resistance in endangered staghorn corals.</title>
        <authorList>
            <person name="Vollmer S.V."/>
            <person name="Selwyn J.D."/>
            <person name="Despard B.A."/>
            <person name="Roesel C.L."/>
        </authorList>
    </citation>
    <scope>NUCLEOTIDE SEQUENCE</scope>
    <source>
        <strain evidence="1">K2</strain>
    </source>
</reference>
<organism evidence="1 2">
    <name type="scientific">Acropora cervicornis</name>
    <name type="common">Staghorn coral</name>
    <dbReference type="NCBI Taxonomy" id="6130"/>
    <lineage>
        <taxon>Eukaryota</taxon>
        <taxon>Metazoa</taxon>
        <taxon>Cnidaria</taxon>
        <taxon>Anthozoa</taxon>
        <taxon>Hexacorallia</taxon>
        <taxon>Scleractinia</taxon>
        <taxon>Astrocoeniina</taxon>
        <taxon>Acroporidae</taxon>
        <taxon>Acropora</taxon>
    </lineage>
</organism>
<name>A0AAD9PT39_ACRCE</name>
<gene>
    <name evidence="1" type="ORF">P5673_031466</name>
</gene>
<evidence type="ECO:0000313" key="2">
    <source>
        <dbReference type="Proteomes" id="UP001249851"/>
    </source>
</evidence>
<protein>
    <submittedName>
        <fullName evidence="1">Uncharacterized protein</fullName>
    </submittedName>
</protein>
<keyword evidence="2" id="KW-1185">Reference proteome</keyword>
<dbReference type="AlphaFoldDB" id="A0AAD9PT39"/>
<proteinExistence type="predicted"/>